<keyword evidence="3" id="KW-0805">Transcription regulation</keyword>
<protein>
    <recommendedName>
        <fullName evidence="7">Response regulatory domain-containing protein</fullName>
    </recommendedName>
</protein>
<feature type="modified residue" description="4-aspartylphosphate" evidence="6">
    <location>
        <position position="55"/>
    </location>
</feature>
<dbReference type="SMART" id="SM00448">
    <property type="entry name" value="REC"/>
    <property type="match status" value="1"/>
</dbReference>
<keyword evidence="1 6" id="KW-0597">Phosphoprotein</keyword>
<dbReference type="InterPro" id="IPR001789">
    <property type="entry name" value="Sig_transdc_resp-reg_receiver"/>
</dbReference>
<evidence type="ECO:0000256" key="3">
    <source>
        <dbReference type="ARBA" id="ARBA00023015"/>
    </source>
</evidence>
<dbReference type="PROSITE" id="PS50110">
    <property type="entry name" value="RESPONSE_REGULATORY"/>
    <property type="match status" value="1"/>
</dbReference>
<evidence type="ECO:0000256" key="4">
    <source>
        <dbReference type="ARBA" id="ARBA00023125"/>
    </source>
</evidence>
<dbReference type="EMBL" id="FR695877">
    <property type="protein sequence ID" value="CBX31050.1"/>
    <property type="molecule type" value="Genomic_DNA"/>
</dbReference>
<dbReference type="CDD" id="cd17574">
    <property type="entry name" value="REC_OmpR"/>
    <property type="match status" value="1"/>
</dbReference>
<accession>E1YLR7</accession>
<dbReference type="Gene3D" id="3.40.50.2300">
    <property type="match status" value="1"/>
</dbReference>
<dbReference type="InterPro" id="IPR050595">
    <property type="entry name" value="Bact_response_regulator"/>
</dbReference>
<reference evidence="8" key="1">
    <citation type="journal article" date="2011" name="Environ. Microbiol.">
        <title>Genomic insights into the metabolic potential of the polycyclic aromatic hydrocarbon degrading sulfate-reducing Deltaproteobacterium N47.</title>
        <authorList>
            <person name="Bergmann F."/>
            <person name="Selesi D."/>
            <person name="Weinmaier T."/>
            <person name="Tischler P."/>
            <person name="Rattei T."/>
            <person name="Meckenstock R.U."/>
        </authorList>
    </citation>
    <scope>NUCLEOTIDE SEQUENCE</scope>
</reference>
<dbReference type="PANTHER" id="PTHR44591">
    <property type="entry name" value="STRESS RESPONSE REGULATOR PROTEIN 1"/>
    <property type="match status" value="1"/>
</dbReference>
<dbReference type="GO" id="GO:0003677">
    <property type="term" value="F:DNA binding"/>
    <property type="evidence" value="ECO:0007669"/>
    <property type="project" value="UniProtKB-KW"/>
</dbReference>
<dbReference type="SUPFAM" id="SSF52172">
    <property type="entry name" value="CheY-like"/>
    <property type="match status" value="1"/>
</dbReference>
<dbReference type="AlphaFoldDB" id="E1YLR7"/>
<dbReference type="GO" id="GO:0000160">
    <property type="term" value="P:phosphorelay signal transduction system"/>
    <property type="evidence" value="ECO:0007669"/>
    <property type="project" value="UniProtKB-KW"/>
</dbReference>
<keyword evidence="5" id="KW-0804">Transcription</keyword>
<name>E1YLR7_9BACT</name>
<evidence type="ECO:0000256" key="2">
    <source>
        <dbReference type="ARBA" id="ARBA00023012"/>
    </source>
</evidence>
<dbReference type="PANTHER" id="PTHR44591:SF3">
    <property type="entry name" value="RESPONSE REGULATORY DOMAIN-CONTAINING PROTEIN"/>
    <property type="match status" value="1"/>
</dbReference>
<evidence type="ECO:0000256" key="6">
    <source>
        <dbReference type="PROSITE-ProRule" id="PRU00169"/>
    </source>
</evidence>
<dbReference type="InterPro" id="IPR011006">
    <property type="entry name" value="CheY-like_superfamily"/>
</dbReference>
<evidence type="ECO:0000256" key="5">
    <source>
        <dbReference type="ARBA" id="ARBA00023163"/>
    </source>
</evidence>
<feature type="domain" description="Response regulatory" evidence="7">
    <location>
        <begin position="6"/>
        <end position="84"/>
    </location>
</feature>
<dbReference type="FunFam" id="3.40.50.2300:FF:000001">
    <property type="entry name" value="DNA-binding response regulator PhoB"/>
    <property type="match status" value="1"/>
</dbReference>
<organism evidence="8">
    <name type="scientific">uncultured Desulfobacterium sp</name>
    <dbReference type="NCBI Taxonomy" id="201089"/>
    <lineage>
        <taxon>Bacteria</taxon>
        <taxon>Pseudomonadati</taxon>
        <taxon>Thermodesulfobacteriota</taxon>
        <taxon>Desulfobacteria</taxon>
        <taxon>Desulfobacterales</taxon>
        <taxon>Desulfobacteriaceae</taxon>
        <taxon>Desulfobacterium</taxon>
        <taxon>environmental samples</taxon>
    </lineage>
</organism>
<proteinExistence type="predicted"/>
<gene>
    <name evidence="8" type="ORF">N47_E45620</name>
</gene>
<sequence length="84" mass="9615">MNGKKRILVVDDEPDFSMILKKYLEKEGFDVELAYDGAEGLAKVKTNPPDAIVLDVMMPEMDGYEVCSKIKKRINSIPIFRLFF</sequence>
<dbReference type="Pfam" id="PF00072">
    <property type="entry name" value="Response_reg"/>
    <property type="match status" value="1"/>
</dbReference>
<evidence type="ECO:0000313" key="8">
    <source>
        <dbReference type="EMBL" id="CBX31050.1"/>
    </source>
</evidence>
<keyword evidence="4" id="KW-0238">DNA-binding</keyword>
<keyword evidence="2" id="KW-0902">Two-component regulatory system</keyword>
<evidence type="ECO:0000256" key="1">
    <source>
        <dbReference type="ARBA" id="ARBA00022553"/>
    </source>
</evidence>
<evidence type="ECO:0000259" key="7">
    <source>
        <dbReference type="PROSITE" id="PS50110"/>
    </source>
</evidence>